<keyword evidence="6 15" id="KW-0436">Ligase</keyword>
<comment type="similarity">
    <text evidence="2 15">Belongs to the phenylalanyl-tRNA synthetase beta subunit family. Type 1 subfamily.</text>
</comment>
<dbReference type="GO" id="GO:0005524">
    <property type="term" value="F:ATP binding"/>
    <property type="evidence" value="ECO:0007669"/>
    <property type="project" value="UniProtKB-UniRule"/>
</dbReference>
<dbReference type="NCBIfam" id="TIGR00472">
    <property type="entry name" value="pheT_bact"/>
    <property type="match status" value="1"/>
</dbReference>
<dbReference type="InterPro" id="IPR012340">
    <property type="entry name" value="NA-bd_OB-fold"/>
</dbReference>
<dbReference type="GO" id="GO:0006432">
    <property type="term" value="P:phenylalanyl-tRNA aminoacylation"/>
    <property type="evidence" value="ECO:0007669"/>
    <property type="project" value="UniProtKB-UniRule"/>
</dbReference>
<feature type="binding site" evidence="15">
    <location>
        <position position="466"/>
    </location>
    <ligand>
        <name>Mg(2+)</name>
        <dbReference type="ChEBI" id="CHEBI:18420"/>
        <note>shared with alpha subunit</note>
    </ligand>
</feature>
<evidence type="ECO:0000256" key="1">
    <source>
        <dbReference type="ARBA" id="ARBA00004496"/>
    </source>
</evidence>
<evidence type="ECO:0000313" key="21">
    <source>
        <dbReference type="Proteomes" id="UP000294743"/>
    </source>
</evidence>
<dbReference type="CDD" id="cd02796">
    <property type="entry name" value="tRNA_bind_bactPheRS"/>
    <property type="match status" value="1"/>
</dbReference>
<feature type="binding site" evidence="15">
    <location>
        <position position="457"/>
    </location>
    <ligand>
        <name>Mg(2+)</name>
        <dbReference type="ChEBI" id="CHEBI:18420"/>
        <note>shared with alpha subunit</note>
    </ligand>
</feature>
<evidence type="ECO:0000256" key="13">
    <source>
        <dbReference type="ARBA" id="ARBA00023146"/>
    </source>
</evidence>
<feature type="binding site" evidence="15">
    <location>
        <position position="463"/>
    </location>
    <ligand>
        <name>Mg(2+)</name>
        <dbReference type="ChEBI" id="CHEBI:18420"/>
        <note>shared with alpha subunit</note>
    </ligand>
</feature>
<comment type="cofactor">
    <cofactor evidence="15">
        <name>Mg(2+)</name>
        <dbReference type="ChEBI" id="CHEBI:18420"/>
    </cofactor>
    <text evidence="15">Binds 2 magnesium ions per tetramer.</text>
</comment>
<dbReference type="GO" id="GO:0000287">
    <property type="term" value="F:magnesium ion binding"/>
    <property type="evidence" value="ECO:0007669"/>
    <property type="project" value="UniProtKB-UniRule"/>
</dbReference>
<evidence type="ECO:0000256" key="6">
    <source>
        <dbReference type="ARBA" id="ARBA00022598"/>
    </source>
</evidence>
<dbReference type="InterPro" id="IPR004532">
    <property type="entry name" value="Phe-tRNA-ligase_IIc_bsu_bact"/>
</dbReference>
<evidence type="ECO:0000256" key="10">
    <source>
        <dbReference type="ARBA" id="ARBA00022842"/>
    </source>
</evidence>
<dbReference type="InterPro" id="IPR005146">
    <property type="entry name" value="B3/B4_tRNA-bd"/>
</dbReference>
<dbReference type="Pfam" id="PF03483">
    <property type="entry name" value="B3_4"/>
    <property type="match status" value="1"/>
</dbReference>
<dbReference type="Proteomes" id="UP000294743">
    <property type="component" value="Unassembled WGS sequence"/>
</dbReference>
<dbReference type="GO" id="GO:0004826">
    <property type="term" value="F:phenylalanine-tRNA ligase activity"/>
    <property type="evidence" value="ECO:0007669"/>
    <property type="project" value="UniProtKB-UniRule"/>
</dbReference>
<dbReference type="RefSeq" id="WP_134168862.1">
    <property type="nucleotide sequence ID" value="NZ_SODD01000010.1"/>
</dbReference>
<evidence type="ECO:0000256" key="14">
    <source>
        <dbReference type="ARBA" id="ARBA00049255"/>
    </source>
</evidence>
<dbReference type="SUPFAM" id="SSF46955">
    <property type="entry name" value="Putative DNA-binding domain"/>
    <property type="match status" value="1"/>
</dbReference>
<feature type="binding site" evidence="15">
    <location>
        <position position="467"/>
    </location>
    <ligand>
        <name>Mg(2+)</name>
        <dbReference type="ChEBI" id="CHEBI:18420"/>
        <note>shared with alpha subunit</note>
    </ligand>
</feature>
<dbReference type="OrthoDB" id="9805455at2"/>
<dbReference type="GO" id="GO:0000049">
    <property type="term" value="F:tRNA binding"/>
    <property type="evidence" value="ECO:0007669"/>
    <property type="project" value="UniProtKB-UniRule"/>
</dbReference>
<keyword evidence="8 15" id="KW-0547">Nucleotide-binding</keyword>
<evidence type="ECO:0000259" key="19">
    <source>
        <dbReference type="PROSITE" id="PS51483"/>
    </source>
</evidence>
<feature type="domain" description="TRNA-binding" evidence="17">
    <location>
        <begin position="39"/>
        <end position="152"/>
    </location>
</feature>
<evidence type="ECO:0000256" key="7">
    <source>
        <dbReference type="ARBA" id="ARBA00022723"/>
    </source>
</evidence>
<dbReference type="GO" id="GO:0140096">
    <property type="term" value="F:catalytic activity, acting on a protein"/>
    <property type="evidence" value="ECO:0007669"/>
    <property type="project" value="UniProtKB-ARBA"/>
</dbReference>
<comment type="caution">
    <text evidence="20">The sequence shown here is derived from an EMBL/GenBank/DDBJ whole genome shotgun (WGS) entry which is preliminary data.</text>
</comment>
<dbReference type="SUPFAM" id="SSF56037">
    <property type="entry name" value="PheT/TilS domain"/>
    <property type="match status" value="1"/>
</dbReference>
<feature type="domain" description="FDX-ACB" evidence="18">
    <location>
        <begin position="702"/>
        <end position="795"/>
    </location>
</feature>
<dbReference type="PROSITE" id="PS51483">
    <property type="entry name" value="B5"/>
    <property type="match status" value="1"/>
</dbReference>
<keyword evidence="9 15" id="KW-0067">ATP-binding</keyword>
<evidence type="ECO:0000256" key="12">
    <source>
        <dbReference type="ARBA" id="ARBA00022917"/>
    </source>
</evidence>
<dbReference type="SMART" id="SM00896">
    <property type="entry name" value="FDX-ACB"/>
    <property type="match status" value="1"/>
</dbReference>
<dbReference type="InterPro" id="IPR009061">
    <property type="entry name" value="DNA-bd_dom_put_sf"/>
</dbReference>
<evidence type="ECO:0000259" key="17">
    <source>
        <dbReference type="PROSITE" id="PS50886"/>
    </source>
</evidence>
<dbReference type="Gene3D" id="3.30.70.380">
    <property type="entry name" value="Ferrodoxin-fold anticodon-binding domain"/>
    <property type="match status" value="1"/>
</dbReference>
<evidence type="ECO:0000256" key="5">
    <source>
        <dbReference type="ARBA" id="ARBA00022555"/>
    </source>
</evidence>
<keyword evidence="4 15" id="KW-0963">Cytoplasm</keyword>
<dbReference type="GO" id="GO:0016740">
    <property type="term" value="F:transferase activity"/>
    <property type="evidence" value="ECO:0007669"/>
    <property type="project" value="UniProtKB-ARBA"/>
</dbReference>
<dbReference type="PROSITE" id="PS51447">
    <property type="entry name" value="FDX_ACB"/>
    <property type="match status" value="1"/>
</dbReference>
<dbReference type="InterPro" id="IPR045060">
    <property type="entry name" value="Phe-tRNA-ligase_IIc_bsu"/>
</dbReference>
<dbReference type="FunFam" id="3.30.70.380:FF:000001">
    <property type="entry name" value="Phenylalanine--tRNA ligase beta subunit"/>
    <property type="match status" value="1"/>
</dbReference>
<dbReference type="InterPro" id="IPR002547">
    <property type="entry name" value="tRNA-bd_dom"/>
</dbReference>
<evidence type="ECO:0000313" key="20">
    <source>
        <dbReference type="EMBL" id="TDW20803.1"/>
    </source>
</evidence>
<dbReference type="InterPro" id="IPR033714">
    <property type="entry name" value="tRNA_bind_bactPheRS"/>
</dbReference>
<proteinExistence type="inferred from homology"/>
<evidence type="ECO:0000256" key="8">
    <source>
        <dbReference type="ARBA" id="ARBA00022741"/>
    </source>
</evidence>
<evidence type="ECO:0000256" key="11">
    <source>
        <dbReference type="ARBA" id="ARBA00022884"/>
    </source>
</evidence>
<dbReference type="Gene3D" id="3.30.56.10">
    <property type="match status" value="2"/>
</dbReference>
<comment type="subunit">
    <text evidence="3 15">Tetramer of two alpha and two beta subunits.</text>
</comment>
<dbReference type="HAMAP" id="MF_00283">
    <property type="entry name" value="Phe_tRNA_synth_beta1"/>
    <property type="match status" value="1"/>
</dbReference>
<keyword evidence="21" id="KW-1185">Reference proteome</keyword>
<evidence type="ECO:0000256" key="15">
    <source>
        <dbReference type="HAMAP-Rule" id="MF_00283"/>
    </source>
</evidence>
<keyword evidence="10 15" id="KW-0460">Magnesium</keyword>
<evidence type="ECO:0000256" key="3">
    <source>
        <dbReference type="ARBA" id="ARBA00011209"/>
    </source>
</evidence>
<dbReference type="PANTHER" id="PTHR10947">
    <property type="entry name" value="PHENYLALANYL-TRNA SYNTHETASE BETA CHAIN AND LEUCINE-RICH REPEAT-CONTAINING PROTEIN 47"/>
    <property type="match status" value="1"/>
</dbReference>
<dbReference type="Pfam" id="PF01588">
    <property type="entry name" value="tRNA_bind"/>
    <property type="match status" value="1"/>
</dbReference>
<dbReference type="NCBIfam" id="NF045760">
    <property type="entry name" value="YtpR"/>
    <property type="match status" value="1"/>
</dbReference>
<dbReference type="Pfam" id="PF17759">
    <property type="entry name" value="tRNA_synthFbeta"/>
    <property type="match status" value="1"/>
</dbReference>
<dbReference type="SMART" id="SM00873">
    <property type="entry name" value="B3_4"/>
    <property type="match status" value="1"/>
</dbReference>
<dbReference type="Gene3D" id="3.50.40.10">
    <property type="entry name" value="Phenylalanyl-trna Synthetase, Chain B, domain 3"/>
    <property type="match status" value="1"/>
</dbReference>
<dbReference type="SUPFAM" id="SSF50249">
    <property type="entry name" value="Nucleic acid-binding proteins"/>
    <property type="match status" value="1"/>
</dbReference>
<organism evidence="20 21">
    <name type="scientific">Breznakia blatticola</name>
    <dbReference type="NCBI Taxonomy" id="1754012"/>
    <lineage>
        <taxon>Bacteria</taxon>
        <taxon>Bacillati</taxon>
        <taxon>Bacillota</taxon>
        <taxon>Erysipelotrichia</taxon>
        <taxon>Erysipelotrichales</taxon>
        <taxon>Erysipelotrichaceae</taxon>
        <taxon>Breznakia</taxon>
    </lineage>
</organism>
<dbReference type="Gene3D" id="3.30.930.10">
    <property type="entry name" value="Bira Bifunctional Protein, Domain 2"/>
    <property type="match status" value="1"/>
</dbReference>
<dbReference type="InterPro" id="IPR020825">
    <property type="entry name" value="Phe-tRNA_synthase-like_B3/B4"/>
</dbReference>
<dbReference type="InterPro" id="IPR005121">
    <property type="entry name" value="Fdx_antiC-bd"/>
</dbReference>
<dbReference type="AlphaFoldDB" id="A0A4R7ZS32"/>
<comment type="catalytic activity">
    <reaction evidence="14 15">
        <text>tRNA(Phe) + L-phenylalanine + ATP = L-phenylalanyl-tRNA(Phe) + AMP + diphosphate + H(+)</text>
        <dbReference type="Rhea" id="RHEA:19413"/>
        <dbReference type="Rhea" id="RHEA-COMP:9668"/>
        <dbReference type="Rhea" id="RHEA-COMP:9699"/>
        <dbReference type="ChEBI" id="CHEBI:15378"/>
        <dbReference type="ChEBI" id="CHEBI:30616"/>
        <dbReference type="ChEBI" id="CHEBI:33019"/>
        <dbReference type="ChEBI" id="CHEBI:58095"/>
        <dbReference type="ChEBI" id="CHEBI:78442"/>
        <dbReference type="ChEBI" id="CHEBI:78531"/>
        <dbReference type="ChEBI" id="CHEBI:456215"/>
        <dbReference type="EC" id="6.1.1.20"/>
    </reaction>
</comment>
<dbReference type="SUPFAM" id="SSF55681">
    <property type="entry name" value="Class II aaRS and biotin synthetases"/>
    <property type="match status" value="1"/>
</dbReference>
<dbReference type="EC" id="6.1.1.20" evidence="15"/>
<dbReference type="EMBL" id="SODD01000010">
    <property type="protein sequence ID" value="TDW20803.1"/>
    <property type="molecule type" value="Genomic_DNA"/>
</dbReference>
<protein>
    <recommendedName>
        <fullName evidence="15">Phenylalanine--tRNA ligase beta subunit</fullName>
        <ecNumber evidence="15">6.1.1.20</ecNumber>
    </recommendedName>
    <alternativeName>
        <fullName evidence="15">Phenylalanyl-tRNA synthetase beta subunit</fullName>
        <shortName evidence="15">PheRS</shortName>
    </alternativeName>
</protein>
<keyword evidence="13 15" id="KW-0030">Aminoacyl-tRNA synthetase</keyword>
<keyword evidence="7 15" id="KW-0479">Metal-binding</keyword>
<dbReference type="PANTHER" id="PTHR10947:SF0">
    <property type="entry name" value="PHENYLALANINE--TRNA LIGASE BETA SUBUNIT"/>
    <property type="match status" value="1"/>
</dbReference>
<keyword evidence="11 16" id="KW-0694">RNA-binding</keyword>
<reference evidence="20 21" key="1">
    <citation type="submission" date="2019-03" db="EMBL/GenBank/DDBJ databases">
        <title>Genomic Encyclopedia of Type Strains, Phase IV (KMG-IV): sequencing the most valuable type-strain genomes for metagenomic binning, comparative biology and taxonomic classification.</title>
        <authorList>
            <person name="Goeker M."/>
        </authorList>
    </citation>
    <scope>NUCLEOTIDE SEQUENCE [LARGE SCALE GENOMIC DNA]</scope>
    <source>
        <strain evidence="20 21">DSM 28867</strain>
    </source>
</reference>
<evidence type="ECO:0000256" key="16">
    <source>
        <dbReference type="PROSITE-ProRule" id="PRU00209"/>
    </source>
</evidence>
<dbReference type="PROSITE" id="PS50886">
    <property type="entry name" value="TRBD"/>
    <property type="match status" value="1"/>
</dbReference>
<keyword evidence="5 16" id="KW-0820">tRNA-binding</keyword>
<dbReference type="Gene3D" id="2.40.50.140">
    <property type="entry name" value="Nucleic acid-binding proteins"/>
    <property type="match status" value="1"/>
</dbReference>
<dbReference type="GO" id="GO:0009328">
    <property type="term" value="C:phenylalanine-tRNA ligase complex"/>
    <property type="evidence" value="ECO:0007669"/>
    <property type="project" value="TreeGrafter"/>
</dbReference>
<gene>
    <name evidence="15" type="primary">pheT</name>
    <name evidence="20" type="ORF">EDD63_11023</name>
</gene>
<sequence>MLISRKWLSQYMDIQAYTIEELADKITAAGLEVEGIEVLASGTNLVIGEVIECNPHPDSDHLSVTKVDVKDEVLQIVCGAPNVRKGLKVIVAKVGAKLPEIEIKKGNIRGVESNGMLCSLLELGIDAKSLTEQQKAGIEELDSDAIVGETDVLAYLGLDDEVLDIGLTPNRNDCLAAFSMAKEAGAILDTPVMLPSYEGAANGGDASQLVVKSETEKCPLYSGKIINSLTIKESPKWMQELLHSSGIKSINNVVDISNLVMLETGQPLHFFDLSKLEKQEIIVKDGLHETYTALDGITYQLEPEDIVITINDKPVAIGGVMGGDDSKIDDDTTAILIETASFDHVSIRNTARRLNLNTDASIRYQKGIEPLAPYKAMDRAVQLLVEYADAKGIEETKYSADVAYEDTAFDVNLQAINELLGLEISEEKAMEVLTRLDFAPTKTGDMIHVVIPSYRTDIKIEADIAEELVRLIGFDDLPSTLPLMPETEGKLNKRQQLRRLLRNTLCAQGLQEVVTYTLISDDMNRDAIMPQATNVAVASPMSEDRKTIRGSILPSMLNCIAYNKARSVKNVAFFEISEVYSNEDSEERLALAIQGDLQQNRHLHYEIKPDFYTMKGLIEALLDKLGYNASRVMIKENDVDTTHFHPYQSAAVYIGRDLLGIIGVIHPTMAKAYGVDTTVMAELKLEVILKNKTSKVKFEAISKYPNVVRDLAFVVDVETPAGEIIKAIKTTGKNVIQDVEVFDDYRGEHVEAGKKSLAISITFQAKDHTLTDEEITNLYNQARDVVKQKFNAELRG</sequence>
<evidence type="ECO:0000256" key="9">
    <source>
        <dbReference type="ARBA" id="ARBA00022840"/>
    </source>
</evidence>
<dbReference type="Pfam" id="PF03484">
    <property type="entry name" value="B5"/>
    <property type="match status" value="1"/>
</dbReference>
<comment type="subcellular location">
    <subcellularLocation>
        <location evidence="1 15">Cytoplasm</location>
    </subcellularLocation>
</comment>
<dbReference type="InterPro" id="IPR005147">
    <property type="entry name" value="tRNA_synthase_B5-dom"/>
</dbReference>
<evidence type="ECO:0000256" key="4">
    <source>
        <dbReference type="ARBA" id="ARBA00022490"/>
    </source>
</evidence>
<dbReference type="InterPro" id="IPR045864">
    <property type="entry name" value="aa-tRNA-synth_II/BPL/LPL"/>
</dbReference>
<evidence type="ECO:0000259" key="18">
    <source>
        <dbReference type="PROSITE" id="PS51447"/>
    </source>
</evidence>
<dbReference type="CDD" id="cd00769">
    <property type="entry name" value="PheRS_beta_core"/>
    <property type="match status" value="1"/>
</dbReference>
<dbReference type="FunFam" id="2.40.50.140:FF:000045">
    <property type="entry name" value="Phenylalanine--tRNA ligase beta subunit"/>
    <property type="match status" value="1"/>
</dbReference>
<evidence type="ECO:0000256" key="2">
    <source>
        <dbReference type="ARBA" id="ARBA00008653"/>
    </source>
</evidence>
<dbReference type="Pfam" id="PF03147">
    <property type="entry name" value="FDX-ACB"/>
    <property type="match status" value="1"/>
</dbReference>
<keyword evidence="12 15" id="KW-0648">Protein biosynthesis</keyword>
<dbReference type="InterPro" id="IPR041616">
    <property type="entry name" value="PheRS_beta_core"/>
</dbReference>
<dbReference type="SMART" id="SM00874">
    <property type="entry name" value="B5"/>
    <property type="match status" value="1"/>
</dbReference>
<accession>A0A4R7ZS32</accession>
<dbReference type="InterPro" id="IPR036690">
    <property type="entry name" value="Fdx_antiC-bd_sf"/>
</dbReference>
<name>A0A4R7ZS32_9FIRM</name>
<dbReference type="SUPFAM" id="SSF54991">
    <property type="entry name" value="Anticodon-binding domain of PheRS"/>
    <property type="match status" value="1"/>
</dbReference>
<feature type="domain" description="B5" evidence="19">
    <location>
        <begin position="404"/>
        <end position="479"/>
    </location>
</feature>